<gene>
    <name evidence="2" type="ORF">C2845_PM03G10580</name>
</gene>
<name>A0A3L6TCU9_PANMI</name>
<accession>A0A3L6TCU9</accession>
<sequence>MAAARSSSGSRHGSPLAGERRPHPPTACAPPAAPPPGAAYHSRFPRLLWRPARLTLTAEERRPGESVKGRCGRGCSVVARPRRLTSAFSPAWTDAWMAEQKSRKYDGERGACKQLAVEGAGVWIRFEMTATGWNGG</sequence>
<dbReference type="EMBL" id="PQIB02000002">
    <property type="protein sequence ID" value="RLN36101.1"/>
    <property type="molecule type" value="Genomic_DNA"/>
</dbReference>
<protein>
    <submittedName>
        <fullName evidence="2">Uncharacterized protein</fullName>
    </submittedName>
</protein>
<organism evidence="2 3">
    <name type="scientific">Panicum miliaceum</name>
    <name type="common">Proso millet</name>
    <name type="synonym">Broomcorn millet</name>
    <dbReference type="NCBI Taxonomy" id="4540"/>
    <lineage>
        <taxon>Eukaryota</taxon>
        <taxon>Viridiplantae</taxon>
        <taxon>Streptophyta</taxon>
        <taxon>Embryophyta</taxon>
        <taxon>Tracheophyta</taxon>
        <taxon>Spermatophyta</taxon>
        <taxon>Magnoliopsida</taxon>
        <taxon>Liliopsida</taxon>
        <taxon>Poales</taxon>
        <taxon>Poaceae</taxon>
        <taxon>PACMAD clade</taxon>
        <taxon>Panicoideae</taxon>
        <taxon>Panicodae</taxon>
        <taxon>Paniceae</taxon>
        <taxon>Panicinae</taxon>
        <taxon>Panicum</taxon>
        <taxon>Panicum sect. Panicum</taxon>
    </lineage>
</organism>
<dbReference type="Proteomes" id="UP000275267">
    <property type="component" value="Unassembled WGS sequence"/>
</dbReference>
<evidence type="ECO:0000313" key="2">
    <source>
        <dbReference type="EMBL" id="RLN36101.1"/>
    </source>
</evidence>
<feature type="compositionally biased region" description="Pro residues" evidence="1">
    <location>
        <begin position="24"/>
        <end position="37"/>
    </location>
</feature>
<feature type="region of interest" description="Disordered" evidence="1">
    <location>
        <begin position="1"/>
        <end position="38"/>
    </location>
</feature>
<reference evidence="3" key="1">
    <citation type="journal article" date="2019" name="Nat. Commun.">
        <title>The genome of broomcorn millet.</title>
        <authorList>
            <person name="Zou C."/>
            <person name="Miki D."/>
            <person name="Li D."/>
            <person name="Tang Q."/>
            <person name="Xiao L."/>
            <person name="Rajput S."/>
            <person name="Deng P."/>
            <person name="Jia W."/>
            <person name="Huang R."/>
            <person name="Zhang M."/>
            <person name="Sun Y."/>
            <person name="Hu J."/>
            <person name="Fu X."/>
            <person name="Schnable P.S."/>
            <person name="Li F."/>
            <person name="Zhang H."/>
            <person name="Feng B."/>
            <person name="Zhu X."/>
            <person name="Liu R."/>
            <person name="Schnable J.C."/>
            <person name="Zhu J.-K."/>
            <person name="Zhang H."/>
        </authorList>
    </citation>
    <scope>NUCLEOTIDE SEQUENCE [LARGE SCALE GENOMIC DNA]</scope>
</reference>
<proteinExistence type="predicted"/>
<evidence type="ECO:0000256" key="1">
    <source>
        <dbReference type="SAM" id="MobiDB-lite"/>
    </source>
</evidence>
<feature type="compositionally biased region" description="Low complexity" evidence="1">
    <location>
        <begin position="1"/>
        <end position="14"/>
    </location>
</feature>
<keyword evidence="3" id="KW-1185">Reference proteome</keyword>
<evidence type="ECO:0000313" key="3">
    <source>
        <dbReference type="Proteomes" id="UP000275267"/>
    </source>
</evidence>
<comment type="caution">
    <text evidence="2">The sequence shown here is derived from an EMBL/GenBank/DDBJ whole genome shotgun (WGS) entry which is preliminary data.</text>
</comment>
<dbReference type="AlphaFoldDB" id="A0A3L6TCU9"/>